<dbReference type="InterPro" id="IPR052905">
    <property type="entry name" value="LD-transpeptidase_YkuD-like"/>
</dbReference>
<evidence type="ECO:0000313" key="2">
    <source>
        <dbReference type="EMBL" id="KJF40539.1"/>
    </source>
</evidence>
<feature type="domain" description="Peptidoglycan binding-like" evidence="1">
    <location>
        <begin position="161"/>
        <end position="221"/>
    </location>
</feature>
<dbReference type="Proteomes" id="UP000472755">
    <property type="component" value="Unassembled WGS sequence"/>
</dbReference>
<dbReference type="Proteomes" id="UP000032483">
    <property type="component" value="Unassembled WGS sequence"/>
</dbReference>
<feature type="domain" description="Peptidoglycan binding-like" evidence="1">
    <location>
        <begin position="540"/>
        <end position="601"/>
    </location>
</feature>
<dbReference type="PANTHER" id="PTHR41533:SF1">
    <property type="entry name" value="L,D-TRANSPEPTIDASE YCBB-RELATED"/>
    <property type="match status" value="1"/>
</dbReference>
<dbReference type="AlphaFoldDB" id="A0A0D8J1A6"/>
<accession>A0A0D8J1A6</accession>
<name>A0A0D8J1A6_9FIRM</name>
<dbReference type="SUPFAM" id="SSF47090">
    <property type="entry name" value="PGBD-like"/>
    <property type="match status" value="6"/>
</dbReference>
<dbReference type="Gene3D" id="1.10.101.10">
    <property type="entry name" value="PGBD-like superfamily/PGBD"/>
    <property type="match status" value="6"/>
</dbReference>
<evidence type="ECO:0000313" key="5">
    <source>
        <dbReference type="Proteomes" id="UP000032483"/>
    </source>
</evidence>
<evidence type="ECO:0000313" key="7">
    <source>
        <dbReference type="Proteomes" id="UP000472755"/>
    </source>
</evidence>
<feature type="domain" description="Peptidoglycan binding-like" evidence="1">
    <location>
        <begin position="447"/>
        <end position="506"/>
    </location>
</feature>
<reference evidence="4 7" key="2">
    <citation type="journal article" date="2019" name="Nat. Med.">
        <title>A library of human gut bacterial isolates paired with longitudinal multiomics data enables mechanistic microbiome research.</title>
        <authorList>
            <person name="Poyet M."/>
            <person name="Groussin M."/>
            <person name="Gibbons S.M."/>
            <person name="Avila-Pacheco J."/>
            <person name="Jiang X."/>
            <person name="Kearney S.M."/>
            <person name="Perrotta A.R."/>
            <person name="Berdy B."/>
            <person name="Zhao S."/>
            <person name="Lieberman T.D."/>
            <person name="Swanson P.K."/>
            <person name="Smith M."/>
            <person name="Roesemann S."/>
            <person name="Alexander J.E."/>
            <person name="Rich S.A."/>
            <person name="Livny J."/>
            <person name="Vlamakis H."/>
            <person name="Clish C."/>
            <person name="Bullock K."/>
            <person name="Deik A."/>
            <person name="Scott J."/>
            <person name="Pierce K.A."/>
            <person name="Xavier R.J."/>
            <person name="Alm E.J."/>
        </authorList>
    </citation>
    <scope>NUCLEOTIDE SEQUENCE [LARGE SCALE GENOMIC DNA]</scope>
    <source>
        <strain evidence="4 7">BIOML-A4</strain>
    </source>
</reference>
<evidence type="ECO:0000313" key="3">
    <source>
        <dbReference type="EMBL" id="MST90348.1"/>
    </source>
</evidence>
<comment type="caution">
    <text evidence="2">The sequence shown here is derived from an EMBL/GenBank/DDBJ whole genome shotgun (WGS) entry which is preliminary data.</text>
</comment>
<dbReference type="EMBL" id="JXXK01000006">
    <property type="protein sequence ID" value="KJF40539.1"/>
    <property type="molecule type" value="Genomic_DNA"/>
</dbReference>
<dbReference type="PATRIC" id="fig|1550024.3.peg.1467"/>
<dbReference type="PANTHER" id="PTHR41533">
    <property type="entry name" value="L,D-TRANSPEPTIDASE HI_1667-RELATED"/>
    <property type="match status" value="1"/>
</dbReference>
<feature type="domain" description="Peptidoglycan binding-like" evidence="1">
    <location>
        <begin position="261"/>
        <end position="321"/>
    </location>
</feature>
<sequence>MNCPIQLLGNFVGLVGPTWPEQALRANIHAQISLALNRVYTEWYRSKGYNFQITSSTSYDQYYVHGRNIFEVMSRITDDIFNTYVRRIGTIDPYYTEYCDGKTVSCPGMKQWGTVTLANQGRNALSILQYYYGNNIEIVRTNNIQAIPESYPGTPLRLGSTGNAVRTIQRQLNRIARNYPFFGTLEVDGVFGASTEAVVKKFQKQFSLAQDGVVGRDTWYKISYIYVAVKKLAELSSEGEAATGNLVAGQWPGTLLRVGSRGDDVEQIQFWLNAVAEFVDTIPTVTVDGIFGQATDRAVRAFQQHFGLTVDGIVGQATWNSIYNEYSSIQTDIAPPNVDTPGQFPGTTLAVGSRGNDVKQMQFYLRIISNSNSAIPAITADGIFGSATERAVRAFQQFYGLTVDGLVGKLTWNKIYEVYTGIINGLLAPTERPGTYPGAPLRIGSTGRAVKEVQYYLYLMSAYYTEIPVIAFDGIYGTATAEAVRAYQRLFGLAVDGVVGPATWNSIYNQFSTLRNVDGPVNRFRVFAYPGYDLQEGMSGSMVQFVQFMLAYIGSFYDTISPITVLDGEFGPETKDAVESFQREFAFAITGIVDEPTWAALVITYLSLASDEGENDLPEGEYPGFVLAIGSAGPSVRRLQRYMNGIASRFCVAWFVPESGIFDEITLNAVKEFQEGFGLPVTGLVDRATWDAIYNYYIMEEE</sequence>
<evidence type="ECO:0000313" key="4">
    <source>
        <dbReference type="EMBL" id="MTS26375.1"/>
    </source>
</evidence>
<organism evidence="2 5">
    <name type="scientific">Ruthenibacterium lactatiformans</name>
    <dbReference type="NCBI Taxonomy" id="1550024"/>
    <lineage>
        <taxon>Bacteria</taxon>
        <taxon>Bacillati</taxon>
        <taxon>Bacillota</taxon>
        <taxon>Clostridia</taxon>
        <taxon>Eubacteriales</taxon>
        <taxon>Oscillospiraceae</taxon>
        <taxon>Ruthenibacterium</taxon>
    </lineage>
</organism>
<gene>
    <name evidence="3" type="ORF">FYJ76_00125</name>
    <name evidence="4" type="ORF">GMD59_03625</name>
    <name evidence="2" type="ORF">TQ39_06510</name>
</gene>
<evidence type="ECO:0000259" key="1">
    <source>
        <dbReference type="Pfam" id="PF01471"/>
    </source>
</evidence>
<dbReference type="InterPro" id="IPR002477">
    <property type="entry name" value="Peptidoglycan-bd-like"/>
</dbReference>
<dbReference type="Pfam" id="PF01471">
    <property type="entry name" value="PG_binding_1"/>
    <property type="match status" value="6"/>
</dbReference>
<dbReference type="InterPro" id="IPR036365">
    <property type="entry name" value="PGBD-like_sf"/>
</dbReference>
<dbReference type="InterPro" id="IPR036366">
    <property type="entry name" value="PGBDSf"/>
</dbReference>
<reference evidence="2" key="1">
    <citation type="submission" date="2015-02" db="EMBL/GenBank/DDBJ databases">
        <title>A novel member of the family Ruminococcaceae isolated from human feces.</title>
        <authorList>
            <person name="Shkoporov A.N."/>
            <person name="Chaplin A.V."/>
            <person name="Motuzova O.V."/>
            <person name="Kafarskaia L.I."/>
            <person name="Khokhlova E.V."/>
            <person name="Efimov B.A."/>
        </authorList>
    </citation>
    <scope>NUCLEOTIDE SEQUENCE [LARGE SCALE GENOMIC DNA]</scope>
    <source>
        <strain evidence="2">585-1</strain>
    </source>
</reference>
<dbReference type="EMBL" id="WMZU01000003">
    <property type="protein sequence ID" value="MTS26375.1"/>
    <property type="molecule type" value="Genomic_DNA"/>
</dbReference>
<dbReference type="RefSeq" id="WP_009324742.1">
    <property type="nucleotide sequence ID" value="NZ_CAOJUJ010000005.1"/>
</dbReference>
<protein>
    <submittedName>
        <fullName evidence="2">Peptidoglycan-binding protein</fullName>
    </submittedName>
</protein>
<keyword evidence="5" id="KW-1185">Reference proteome</keyword>
<feature type="domain" description="Peptidoglycan binding-like" evidence="1">
    <location>
        <begin position="633"/>
        <end position="693"/>
    </location>
</feature>
<evidence type="ECO:0000313" key="6">
    <source>
        <dbReference type="Proteomes" id="UP000431913"/>
    </source>
</evidence>
<proteinExistence type="predicted"/>
<dbReference type="GeneID" id="42856266"/>
<dbReference type="EMBL" id="VUNJ01000001">
    <property type="protein sequence ID" value="MST90348.1"/>
    <property type="molecule type" value="Genomic_DNA"/>
</dbReference>
<reference evidence="3 6" key="3">
    <citation type="submission" date="2019-08" db="EMBL/GenBank/DDBJ databases">
        <title>In-depth cultivation of the pig gut microbiome towards novel bacterial diversity and tailored functional studies.</title>
        <authorList>
            <person name="Wylensek D."/>
            <person name="Hitch T.C.A."/>
            <person name="Clavel T."/>
        </authorList>
    </citation>
    <scope>NUCLEOTIDE SEQUENCE [LARGE SCALE GENOMIC DNA]</scope>
    <source>
        <strain evidence="3 6">WCA3-601-WT-6J</strain>
    </source>
</reference>
<dbReference type="Proteomes" id="UP000431913">
    <property type="component" value="Unassembled WGS sequence"/>
</dbReference>
<feature type="domain" description="Peptidoglycan binding-like" evidence="1">
    <location>
        <begin position="354"/>
        <end position="415"/>
    </location>
</feature>